<organism evidence="2 3">
    <name type="scientific">Phyllosticta citribraziliensis</name>
    <dbReference type="NCBI Taxonomy" id="989973"/>
    <lineage>
        <taxon>Eukaryota</taxon>
        <taxon>Fungi</taxon>
        <taxon>Dikarya</taxon>
        <taxon>Ascomycota</taxon>
        <taxon>Pezizomycotina</taxon>
        <taxon>Dothideomycetes</taxon>
        <taxon>Dothideomycetes incertae sedis</taxon>
        <taxon>Botryosphaeriales</taxon>
        <taxon>Phyllostictaceae</taxon>
        <taxon>Phyllosticta</taxon>
    </lineage>
</organism>
<accession>A0ABR1LNY0</accession>
<keyword evidence="3" id="KW-1185">Reference proteome</keyword>
<sequence length="167" mass="18698">MQPATPLSLFFWTSRHSPGPVPRYLVFVTIIIITALEGVCSGQQEEDEMEKIPPTGQSITRSVDVHTMASEGIVHGTSMFFFAFKGMSTSLRWRALAEPWRCSVADRLALRFRKRGFGALVPRWGNVVVMTSRAGRREESPAAENEHQSWRHVDVVLVPGQVSTRST</sequence>
<dbReference type="RefSeq" id="XP_066654835.1">
    <property type="nucleotide sequence ID" value="XM_066796064.1"/>
</dbReference>
<evidence type="ECO:0000313" key="3">
    <source>
        <dbReference type="Proteomes" id="UP001360953"/>
    </source>
</evidence>
<gene>
    <name evidence="2" type="ORF">J3D65DRAFT_417348</name>
</gene>
<keyword evidence="1" id="KW-0732">Signal</keyword>
<dbReference type="EMBL" id="JBBPEH010000007">
    <property type="protein sequence ID" value="KAK7536419.1"/>
    <property type="molecule type" value="Genomic_DNA"/>
</dbReference>
<proteinExistence type="predicted"/>
<dbReference type="GeneID" id="92028970"/>
<feature type="signal peptide" evidence="1">
    <location>
        <begin position="1"/>
        <end position="42"/>
    </location>
</feature>
<evidence type="ECO:0000256" key="1">
    <source>
        <dbReference type="SAM" id="SignalP"/>
    </source>
</evidence>
<feature type="chain" id="PRO_5046539269" evidence="1">
    <location>
        <begin position="43"/>
        <end position="167"/>
    </location>
</feature>
<reference evidence="2 3" key="1">
    <citation type="submission" date="2024-04" db="EMBL/GenBank/DDBJ databases">
        <title>Phyllosticta paracitricarpa is synonymous to the EU quarantine fungus P. citricarpa based on phylogenomic analyses.</title>
        <authorList>
            <consortium name="Lawrence Berkeley National Laboratory"/>
            <person name="Van ingen-buijs V.A."/>
            <person name="Van westerhoven A.C."/>
            <person name="Haridas S."/>
            <person name="Skiadas P."/>
            <person name="Martin F."/>
            <person name="Groenewald J.Z."/>
            <person name="Crous P.W."/>
            <person name="Seidl M.F."/>
        </authorList>
    </citation>
    <scope>NUCLEOTIDE SEQUENCE [LARGE SCALE GENOMIC DNA]</scope>
    <source>
        <strain evidence="2 3">CPC 17464</strain>
    </source>
</reference>
<evidence type="ECO:0000313" key="2">
    <source>
        <dbReference type="EMBL" id="KAK7536419.1"/>
    </source>
</evidence>
<dbReference type="Proteomes" id="UP001360953">
    <property type="component" value="Unassembled WGS sequence"/>
</dbReference>
<comment type="caution">
    <text evidence="2">The sequence shown here is derived from an EMBL/GenBank/DDBJ whole genome shotgun (WGS) entry which is preliminary data.</text>
</comment>
<name>A0ABR1LNY0_9PEZI</name>
<protein>
    <submittedName>
        <fullName evidence="2">Uncharacterized protein</fullName>
    </submittedName>
</protein>